<reference evidence="3 4" key="1">
    <citation type="submission" date="2015-12" db="EMBL/GenBank/DDBJ databases">
        <title>The genome of Folsomia candida.</title>
        <authorList>
            <person name="Faddeeva A."/>
            <person name="Derks M.F."/>
            <person name="Anvar Y."/>
            <person name="Smit S."/>
            <person name="Van Straalen N."/>
            <person name="Roelofs D."/>
        </authorList>
    </citation>
    <scope>NUCLEOTIDE SEQUENCE [LARGE SCALE GENOMIC DNA]</scope>
    <source>
        <strain evidence="3 4">VU population</strain>
        <tissue evidence="3">Whole body</tissue>
    </source>
</reference>
<keyword evidence="2" id="KW-0804">Transcription</keyword>
<comment type="caution">
    <text evidence="3">The sequence shown here is derived from an EMBL/GenBank/DDBJ whole genome shotgun (WGS) entry which is preliminary data.</text>
</comment>
<comment type="subcellular location">
    <subcellularLocation>
        <location evidence="2">Nucleus</location>
    </subcellularLocation>
</comment>
<dbReference type="OrthoDB" id="277029at2759"/>
<dbReference type="Pfam" id="PF09174">
    <property type="entry name" value="Maf1"/>
    <property type="match status" value="1"/>
</dbReference>
<dbReference type="OMA" id="CKMAGDH"/>
<keyword evidence="2" id="KW-0539">Nucleus</keyword>
<organism evidence="3 4">
    <name type="scientific">Folsomia candida</name>
    <name type="common">Springtail</name>
    <dbReference type="NCBI Taxonomy" id="158441"/>
    <lineage>
        <taxon>Eukaryota</taxon>
        <taxon>Metazoa</taxon>
        <taxon>Ecdysozoa</taxon>
        <taxon>Arthropoda</taxon>
        <taxon>Hexapoda</taxon>
        <taxon>Collembola</taxon>
        <taxon>Entomobryomorpha</taxon>
        <taxon>Isotomoidea</taxon>
        <taxon>Isotomidae</taxon>
        <taxon>Proisotominae</taxon>
        <taxon>Folsomia</taxon>
    </lineage>
</organism>
<dbReference type="AlphaFoldDB" id="A0A226ESV8"/>
<dbReference type="GO" id="GO:0005634">
    <property type="term" value="C:nucleus"/>
    <property type="evidence" value="ECO:0007669"/>
    <property type="project" value="UniProtKB-SubCell"/>
</dbReference>
<dbReference type="STRING" id="158441.A0A226ESV8"/>
<dbReference type="PANTHER" id="PTHR22504">
    <property type="entry name" value="REPRESSOR OF RNA POLYMERASE III TRANSCRIPTION MAF1"/>
    <property type="match status" value="1"/>
</dbReference>
<protein>
    <recommendedName>
        <fullName evidence="2">Repressor of RNA polymerase III transcription MAF1</fullName>
    </recommendedName>
</protein>
<dbReference type="Gene3D" id="3.40.1000.50">
    <property type="entry name" value="Repressor of RNA polymerase III transcription Maf1"/>
    <property type="match status" value="1"/>
</dbReference>
<keyword evidence="4" id="KW-1185">Reference proteome</keyword>
<evidence type="ECO:0000313" key="4">
    <source>
        <dbReference type="Proteomes" id="UP000198287"/>
    </source>
</evidence>
<gene>
    <name evidence="3" type="ORF">Fcan01_05025</name>
</gene>
<dbReference type="GO" id="GO:0000994">
    <property type="term" value="F:RNA polymerase III core binding"/>
    <property type="evidence" value="ECO:0007669"/>
    <property type="project" value="TreeGrafter"/>
</dbReference>
<keyword evidence="2" id="KW-0805">Transcription regulation</keyword>
<dbReference type="Proteomes" id="UP000198287">
    <property type="component" value="Unassembled WGS sequence"/>
</dbReference>
<evidence type="ECO:0000256" key="1">
    <source>
        <dbReference type="ARBA" id="ARBA00006231"/>
    </source>
</evidence>
<keyword evidence="2" id="KW-0678">Repressor</keyword>
<comment type="function">
    <text evidence="2">Element of the TORC1 signaling pathway that acts as a mediator of diverse signals and that represses RNA polymerase III transcription. Inhibits the de novo assembly of TFIIIB onto DNA.</text>
</comment>
<sequence>MKLLESGRLEALSSLLSNLEVGEWRITGRVESYSCKVAGNEQKTMYKKMSKDGGGSDIVALSPPIDTNFLSKSLDSEPEIFTPENLEMFVISRKMLFNLITTLNLSFFPDYDFSDAKSHEFSRSPSLAHVWAEIDSRLGQCHLFGRGIRSRLWEEIDVEIGGLRNSEIYMYKPDLISDPFSEAGCVWSFNFFFYNAKMKRILFLNCRAMNPNASASEESEFSIDED</sequence>
<name>A0A226ESV8_FOLCA</name>
<dbReference type="PANTHER" id="PTHR22504:SF0">
    <property type="entry name" value="REPRESSOR OF RNA POLYMERASE III TRANSCRIPTION MAF1 HOMOLOG"/>
    <property type="match status" value="1"/>
</dbReference>
<accession>A0A226ESV8</accession>
<dbReference type="PIRSF" id="PIRSF037240">
    <property type="entry name" value="RNA_polIII_Trep_MAF1"/>
    <property type="match status" value="1"/>
</dbReference>
<dbReference type="InterPro" id="IPR038564">
    <property type="entry name" value="Maf1_sf"/>
</dbReference>
<proteinExistence type="inferred from homology"/>
<comment type="similarity">
    <text evidence="1 2">Belongs to the MAF1 family.</text>
</comment>
<evidence type="ECO:0000256" key="2">
    <source>
        <dbReference type="PIRNR" id="PIRNR037240"/>
    </source>
</evidence>
<evidence type="ECO:0000313" key="3">
    <source>
        <dbReference type="EMBL" id="OXA60715.1"/>
    </source>
</evidence>
<dbReference type="InterPro" id="IPR015257">
    <property type="entry name" value="Maf1"/>
</dbReference>
<dbReference type="EMBL" id="LNIX01000002">
    <property type="protein sequence ID" value="OXA60715.1"/>
    <property type="molecule type" value="Genomic_DNA"/>
</dbReference>
<dbReference type="GO" id="GO:0016480">
    <property type="term" value="P:negative regulation of transcription by RNA polymerase III"/>
    <property type="evidence" value="ECO:0007669"/>
    <property type="project" value="UniProtKB-UniRule"/>
</dbReference>